<dbReference type="FunFam" id="3.10.250.10:FF:000011">
    <property type="entry name" value="Scavenger receptor class A member 5"/>
    <property type="match status" value="1"/>
</dbReference>
<keyword evidence="3" id="KW-0735">Signal-anchor</keyword>
<organism evidence="14 15">
    <name type="scientific">Atractosteus spatula</name>
    <name type="common">Alligator gar</name>
    <name type="synonym">Lepisosteus spatula</name>
    <dbReference type="NCBI Taxonomy" id="7917"/>
    <lineage>
        <taxon>Eukaryota</taxon>
        <taxon>Metazoa</taxon>
        <taxon>Chordata</taxon>
        <taxon>Craniata</taxon>
        <taxon>Vertebrata</taxon>
        <taxon>Euteleostomi</taxon>
        <taxon>Actinopterygii</taxon>
        <taxon>Neopterygii</taxon>
        <taxon>Holostei</taxon>
        <taxon>Semionotiformes</taxon>
        <taxon>Lepisosteidae</taxon>
        <taxon>Atractosteus</taxon>
    </lineage>
</organism>
<keyword evidence="6 9" id="KW-1015">Disulfide bond</keyword>
<evidence type="ECO:0000256" key="12">
    <source>
        <dbReference type="SAM" id="Phobius"/>
    </source>
</evidence>
<dbReference type="PRINTS" id="PR00258">
    <property type="entry name" value="SPERACTRCPTR"/>
</dbReference>
<dbReference type="EMBL" id="JAAWVO010076479">
    <property type="protein sequence ID" value="MBN3325625.1"/>
    <property type="molecule type" value="Genomic_DNA"/>
</dbReference>
<dbReference type="Pfam" id="PF00530">
    <property type="entry name" value="SRCR"/>
    <property type="match status" value="1"/>
</dbReference>
<dbReference type="SMART" id="SM00202">
    <property type="entry name" value="SR"/>
    <property type="match status" value="1"/>
</dbReference>
<feature type="domain" description="SRCR" evidence="13">
    <location>
        <begin position="524"/>
        <end position="624"/>
    </location>
</feature>
<evidence type="ECO:0000256" key="7">
    <source>
        <dbReference type="ARBA" id="ARBA00023170"/>
    </source>
</evidence>
<feature type="disulfide bond" evidence="9">
    <location>
        <begin position="593"/>
        <end position="603"/>
    </location>
</feature>
<reference evidence="14" key="1">
    <citation type="journal article" date="2021" name="Cell">
        <title>Tracing the genetic footprints of vertebrate landing in non-teleost ray-finned fishes.</title>
        <authorList>
            <person name="Bi X."/>
            <person name="Wang K."/>
            <person name="Yang L."/>
            <person name="Pan H."/>
            <person name="Jiang H."/>
            <person name="Wei Q."/>
            <person name="Fang M."/>
            <person name="Yu H."/>
            <person name="Zhu C."/>
            <person name="Cai Y."/>
            <person name="He Y."/>
            <person name="Gan X."/>
            <person name="Zeng H."/>
            <person name="Yu D."/>
            <person name="Zhu Y."/>
            <person name="Jiang H."/>
            <person name="Qiu Q."/>
            <person name="Yang H."/>
            <person name="Zhang Y.E."/>
            <person name="Wang W."/>
            <person name="Zhu M."/>
            <person name="He S."/>
            <person name="Zhang G."/>
        </authorList>
    </citation>
    <scope>NUCLEOTIDE SEQUENCE</scope>
    <source>
        <strain evidence="14">Allg_001</strain>
    </source>
</reference>
<name>A0A8J7P647_ATRSP</name>
<dbReference type="PANTHER" id="PTHR48071">
    <property type="entry name" value="SRCR DOMAIN-CONTAINING PROTEIN"/>
    <property type="match status" value="1"/>
</dbReference>
<keyword evidence="8" id="KW-0325">Glycoprotein</keyword>
<dbReference type="InterPro" id="IPR008160">
    <property type="entry name" value="Collagen"/>
</dbReference>
<dbReference type="InterPro" id="IPR001190">
    <property type="entry name" value="SRCR"/>
</dbReference>
<dbReference type="InterPro" id="IPR036772">
    <property type="entry name" value="SRCR-like_dom_sf"/>
</dbReference>
<dbReference type="Gene3D" id="3.10.250.10">
    <property type="entry name" value="SRCR-like domain"/>
    <property type="match status" value="1"/>
</dbReference>
<evidence type="ECO:0000256" key="1">
    <source>
        <dbReference type="ARBA" id="ARBA00004606"/>
    </source>
</evidence>
<dbReference type="GO" id="GO:0005886">
    <property type="term" value="C:plasma membrane"/>
    <property type="evidence" value="ECO:0007669"/>
    <property type="project" value="TreeGrafter"/>
</dbReference>
<accession>A0A8J7P647</accession>
<keyword evidence="15" id="KW-1185">Reference proteome</keyword>
<comment type="caution">
    <text evidence="14">The sequence shown here is derived from an EMBL/GenBank/DDBJ whole genome shotgun (WGS) entry which is preliminary data.</text>
</comment>
<proteinExistence type="predicted"/>
<evidence type="ECO:0000313" key="14">
    <source>
        <dbReference type="EMBL" id="MBN3325625.1"/>
    </source>
</evidence>
<evidence type="ECO:0000256" key="10">
    <source>
        <dbReference type="SAM" id="Coils"/>
    </source>
</evidence>
<feature type="coiled-coil region" evidence="10">
    <location>
        <begin position="203"/>
        <end position="230"/>
    </location>
</feature>
<keyword evidence="4 12" id="KW-1133">Transmembrane helix</keyword>
<evidence type="ECO:0000256" key="3">
    <source>
        <dbReference type="ARBA" id="ARBA00022968"/>
    </source>
</evidence>
<evidence type="ECO:0000256" key="9">
    <source>
        <dbReference type="PROSITE-ProRule" id="PRU00196"/>
    </source>
</evidence>
<dbReference type="PROSITE" id="PS00420">
    <property type="entry name" value="SRCR_1"/>
    <property type="match status" value="1"/>
</dbReference>
<dbReference type="AlphaFoldDB" id="A0A8J7P647"/>
<evidence type="ECO:0000256" key="5">
    <source>
        <dbReference type="ARBA" id="ARBA00023136"/>
    </source>
</evidence>
<dbReference type="SUPFAM" id="SSF56487">
    <property type="entry name" value="SRCR-like"/>
    <property type="match status" value="1"/>
</dbReference>
<evidence type="ECO:0000313" key="15">
    <source>
        <dbReference type="Proteomes" id="UP000736164"/>
    </source>
</evidence>
<feature type="non-terminal residue" evidence="14">
    <location>
        <position position="625"/>
    </location>
</feature>
<feature type="coiled-coil region" evidence="10">
    <location>
        <begin position="136"/>
        <end position="170"/>
    </location>
</feature>
<feature type="compositionally biased region" description="Basic and acidic residues" evidence="11">
    <location>
        <begin position="496"/>
        <end position="514"/>
    </location>
</feature>
<evidence type="ECO:0000256" key="2">
    <source>
        <dbReference type="ARBA" id="ARBA00022692"/>
    </source>
</evidence>
<keyword evidence="2 12" id="KW-0812">Transmembrane</keyword>
<feature type="region of interest" description="Disordered" evidence="11">
    <location>
        <begin position="485"/>
        <end position="514"/>
    </location>
</feature>
<feature type="disulfide bond" evidence="9">
    <location>
        <begin position="562"/>
        <end position="623"/>
    </location>
</feature>
<feature type="transmembrane region" description="Helical" evidence="12">
    <location>
        <begin position="65"/>
        <end position="86"/>
    </location>
</feature>
<dbReference type="GO" id="GO:0004252">
    <property type="term" value="F:serine-type endopeptidase activity"/>
    <property type="evidence" value="ECO:0007669"/>
    <property type="project" value="TreeGrafter"/>
</dbReference>
<evidence type="ECO:0000256" key="6">
    <source>
        <dbReference type="ARBA" id="ARBA00023157"/>
    </source>
</evidence>
<dbReference type="PANTHER" id="PTHR48071:SF24">
    <property type="entry name" value="DELETED IN MALIGNANT BRAIN TUMORS 1 PROTEIN-LIKE"/>
    <property type="match status" value="1"/>
</dbReference>
<evidence type="ECO:0000256" key="8">
    <source>
        <dbReference type="ARBA" id="ARBA00023180"/>
    </source>
</evidence>
<keyword evidence="10" id="KW-0175">Coiled coil</keyword>
<evidence type="ECO:0000256" key="11">
    <source>
        <dbReference type="SAM" id="MobiDB-lite"/>
    </source>
</evidence>
<feature type="non-terminal residue" evidence="14">
    <location>
        <position position="1"/>
    </location>
</feature>
<dbReference type="PROSITE" id="PS50287">
    <property type="entry name" value="SRCR_2"/>
    <property type="match status" value="1"/>
</dbReference>
<keyword evidence="7" id="KW-0675">Receptor</keyword>
<keyword evidence="5 12" id="KW-0472">Membrane</keyword>
<dbReference type="Proteomes" id="UP000736164">
    <property type="component" value="Unassembled WGS sequence"/>
</dbReference>
<feature type="disulfide bond" evidence="9">
    <location>
        <begin position="549"/>
        <end position="613"/>
    </location>
</feature>
<dbReference type="Pfam" id="PF01391">
    <property type="entry name" value="Collagen"/>
    <property type="match status" value="1"/>
</dbReference>
<comment type="subcellular location">
    <subcellularLocation>
        <location evidence="1">Membrane</location>
        <topology evidence="1">Single-pass type II membrane protein</topology>
    </subcellularLocation>
</comment>
<protein>
    <submittedName>
        <fullName evidence="14">SCAR5 protein</fullName>
    </submittedName>
</protein>
<evidence type="ECO:0000259" key="13">
    <source>
        <dbReference type="PROSITE" id="PS50287"/>
    </source>
</evidence>
<evidence type="ECO:0000256" key="4">
    <source>
        <dbReference type="ARBA" id="ARBA00022989"/>
    </source>
</evidence>
<sequence>MENKVMYMSSYEERENGSFYEERFDGMNSRSLSKLNLCEEVSSAKRRRKPDYCCSHLNSLSAIKYAILSLYILVLLSIFGLCIAVSRLQVSSEKQEALKDNVTLLSERFQNLQLSMSQLSTNNDVLENIWKLENLFQNHSQTLKQLSQAVRRLEQDVHNLQAQSNQTTSSVSQLGDVLRDLSFSNQRNVTVLSTDMARVKISLQKQDSQVKEASDQVDNLKDKLKDVQQILNIVNGTFTNDMGIHHTKIQDLQIQIFNVTEDTRTIRVAQINMEQQLRNEVAILNNITEDLRLKDWEHSVALKNLTLVEDDSAIVGCISEGREEEYRSLITNFVEWCHLNHLQLNTSKTKEMVMDFQRNKSPLNPVSIQGPPGPKGEKGDIGALGAPGLPGLPGVRGLIGEKGIQGPRGLKGLAGNDGLPGQKGEPGPKVLGSWDYMVFLQRVNWLQGKLAIGVSVSLSVCVRRCTCIPSCVYAVLHLLLGRTGSGSPHEPELEEAGERGEKGEKGGQGDKGDIGEKTVQENIIRLVNGSGPHEGRVEVYHEKRWGTVCDDVWDKKDGDVVCRMLGYKGAKEIHKTARFGQGSGMIWMDDVACIGTEDSIQQCRFSGWGKTNCGHVEDAGVTCNP</sequence>
<dbReference type="GO" id="GO:0031638">
    <property type="term" value="P:zymogen activation"/>
    <property type="evidence" value="ECO:0007669"/>
    <property type="project" value="TreeGrafter"/>
</dbReference>
<gene>
    <name evidence="14" type="primary">Scara5_1</name>
    <name evidence="14" type="ORF">GTO95_0012652</name>
</gene>